<keyword evidence="10" id="KW-0169">Cobalamin biosynthesis</keyword>
<comment type="catalytic activity">
    <reaction evidence="1">
        <text>adenosylcob(III)inamide + ATP = adenosylcob(III)inamide phosphate + ADP + H(+)</text>
        <dbReference type="Rhea" id="RHEA:15769"/>
        <dbReference type="ChEBI" id="CHEBI:2480"/>
        <dbReference type="ChEBI" id="CHEBI:15378"/>
        <dbReference type="ChEBI" id="CHEBI:30616"/>
        <dbReference type="ChEBI" id="CHEBI:58502"/>
        <dbReference type="ChEBI" id="CHEBI:456216"/>
        <dbReference type="EC" id="2.7.1.156"/>
    </reaction>
</comment>
<dbReference type="CDD" id="cd00544">
    <property type="entry name" value="CobU"/>
    <property type="match status" value="1"/>
</dbReference>
<dbReference type="GO" id="GO:0008820">
    <property type="term" value="F:cobinamide phosphate guanylyltransferase activity"/>
    <property type="evidence" value="ECO:0007669"/>
    <property type="project" value="UniProtKB-EC"/>
</dbReference>
<evidence type="ECO:0000256" key="17">
    <source>
        <dbReference type="ARBA" id="ARBA00030571"/>
    </source>
</evidence>
<proteinExistence type="inferred from homology"/>
<dbReference type="RefSeq" id="WP_148697073.1">
    <property type="nucleotide sequence ID" value="NZ_CP017834.1"/>
</dbReference>
<evidence type="ECO:0000256" key="7">
    <source>
        <dbReference type="ARBA" id="ARBA00007490"/>
    </source>
</evidence>
<evidence type="ECO:0000256" key="13">
    <source>
        <dbReference type="ARBA" id="ARBA00022777"/>
    </source>
</evidence>
<dbReference type="InterPro" id="IPR027417">
    <property type="entry name" value="P-loop_NTPase"/>
</dbReference>
<comment type="pathway">
    <text evidence="6">Cofactor biosynthesis; adenosylcobalamin biosynthesis; adenosylcobalamin from cob(II)yrinate a,c-diamide: step 5/7.</text>
</comment>
<evidence type="ECO:0000256" key="4">
    <source>
        <dbReference type="ARBA" id="ARBA00003889"/>
    </source>
</evidence>
<evidence type="ECO:0000256" key="10">
    <source>
        <dbReference type="ARBA" id="ARBA00022573"/>
    </source>
</evidence>
<name>A0A1L4CZG9_9BACT</name>
<sequence>MQENKFKISLFLGGGQSGKSLFAENCAKKWHHVVYYATGGLVEKSPEWEFRIQNHRARRPEHWKTIEHPVPLEEVVKYCEEQKTEVLLVDCLTLWMGWQMALNIQNYSPFQLLKHLENETQHFINQLKILSCPVLVVSNEVGEGVIPGSESGRIFREALGNMNLAVGSLAQCITFSIAGQHLLLKNMSQNFINGFCPMGIVDENFIFTELNKDPLVGENNVNK</sequence>
<protein>
    <recommendedName>
        <fullName evidence="16">Adenosylcobinamide kinase</fullName>
        <ecNumber evidence="8">2.7.1.156</ecNumber>
        <ecNumber evidence="9">2.7.7.62</ecNumber>
    </recommendedName>
    <alternativeName>
        <fullName evidence="17">Adenosylcobinamide-phosphate guanylyltransferase</fullName>
    </alternativeName>
</protein>
<dbReference type="InterPro" id="IPR003203">
    <property type="entry name" value="CobU/CobP"/>
</dbReference>
<dbReference type="EMBL" id="CP017834">
    <property type="protein sequence ID" value="APJ03340.1"/>
    <property type="molecule type" value="Genomic_DNA"/>
</dbReference>
<evidence type="ECO:0000256" key="5">
    <source>
        <dbReference type="ARBA" id="ARBA00004692"/>
    </source>
</evidence>
<keyword evidence="15" id="KW-0342">GTP-binding</keyword>
<keyword evidence="19" id="KW-1185">Reference proteome</keyword>
<comment type="catalytic activity">
    <reaction evidence="2">
        <text>adenosylcob(III)inamide phosphate + GTP + H(+) = adenosylcob(III)inamide-GDP + diphosphate</text>
        <dbReference type="Rhea" id="RHEA:22712"/>
        <dbReference type="ChEBI" id="CHEBI:15378"/>
        <dbReference type="ChEBI" id="CHEBI:33019"/>
        <dbReference type="ChEBI" id="CHEBI:37565"/>
        <dbReference type="ChEBI" id="CHEBI:58502"/>
        <dbReference type="ChEBI" id="CHEBI:60487"/>
        <dbReference type="EC" id="2.7.7.62"/>
    </reaction>
</comment>
<evidence type="ECO:0000313" key="19">
    <source>
        <dbReference type="Proteomes" id="UP000184731"/>
    </source>
</evidence>
<evidence type="ECO:0000256" key="9">
    <source>
        <dbReference type="ARBA" id="ARBA00012523"/>
    </source>
</evidence>
<evidence type="ECO:0000256" key="3">
    <source>
        <dbReference type="ARBA" id="ARBA00001522"/>
    </source>
</evidence>
<dbReference type="Gene3D" id="3.40.50.300">
    <property type="entry name" value="P-loop containing nucleotide triphosphate hydrolases"/>
    <property type="match status" value="1"/>
</dbReference>
<dbReference type="EC" id="2.7.7.62" evidence="9"/>
<accession>A0A1L4CZG9</accession>
<keyword evidence="14" id="KW-0067">ATP-binding</keyword>
<dbReference type="STRING" id="1915309.AXG55_05245"/>
<comment type="function">
    <text evidence="4">Catalyzes ATP-dependent phosphorylation of adenosylcobinamide and addition of GMP to adenosylcobinamide phosphate.</text>
</comment>
<dbReference type="GO" id="GO:0005524">
    <property type="term" value="F:ATP binding"/>
    <property type="evidence" value="ECO:0007669"/>
    <property type="project" value="UniProtKB-KW"/>
</dbReference>
<comment type="pathway">
    <text evidence="5">Cofactor biosynthesis; adenosylcobalamin biosynthesis; adenosylcobalamin from cob(II)yrinate a,c-diamide: step 6/7.</text>
</comment>
<dbReference type="KEGG" id="saqi:AXG55_05245"/>
<dbReference type="GO" id="GO:0005525">
    <property type="term" value="F:GTP binding"/>
    <property type="evidence" value="ECO:0007669"/>
    <property type="project" value="UniProtKB-KW"/>
</dbReference>
<evidence type="ECO:0000256" key="2">
    <source>
        <dbReference type="ARBA" id="ARBA00000711"/>
    </source>
</evidence>
<evidence type="ECO:0000256" key="1">
    <source>
        <dbReference type="ARBA" id="ARBA00000312"/>
    </source>
</evidence>
<evidence type="ECO:0000256" key="8">
    <source>
        <dbReference type="ARBA" id="ARBA00012016"/>
    </source>
</evidence>
<dbReference type="GO" id="GO:0009236">
    <property type="term" value="P:cobalamin biosynthetic process"/>
    <property type="evidence" value="ECO:0007669"/>
    <property type="project" value="UniProtKB-UniPathway"/>
</dbReference>
<dbReference type="UniPathway" id="UPA00148">
    <property type="reaction ID" value="UER00236"/>
</dbReference>
<evidence type="ECO:0000256" key="11">
    <source>
        <dbReference type="ARBA" id="ARBA00022679"/>
    </source>
</evidence>
<keyword evidence="13" id="KW-0418">Kinase</keyword>
<evidence type="ECO:0000256" key="6">
    <source>
        <dbReference type="ARBA" id="ARBA00005159"/>
    </source>
</evidence>
<dbReference type="PANTHER" id="PTHR34848:SF1">
    <property type="entry name" value="BIFUNCTIONAL ADENOSYLCOBALAMIN BIOSYNTHESIS PROTEIN COBU"/>
    <property type="match status" value="1"/>
</dbReference>
<dbReference type="Pfam" id="PF02283">
    <property type="entry name" value="CobU"/>
    <property type="match status" value="1"/>
</dbReference>
<reference evidence="18 19" key="1">
    <citation type="submission" date="2016-10" db="EMBL/GenBank/DDBJ databases">
        <title>Silvanigrella aquatica sp. nov., isolated from a freshwater lake located in the Black Forest, Germany, description of Silvanigrellaceae fam. nov., Silvanigrellales ord. nov., reclassification of the order Bdellovibrionales in the class Oligoflexia, reclassification of the families Bacteriovoracaceae and Halobacteriovoraceae in the new order Bacteriovoracales ord. nov., and reclassification of the family Pseudobacteriovoracaceae in the order Oligoflexiales.</title>
        <authorList>
            <person name="Hahn M.W."/>
            <person name="Schmidt J."/>
            <person name="Koll U."/>
            <person name="Rohde M."/>
            <person name="Verbag S."/>
            <person name="Pitt A."/>
            <person name="Nakai R."/>
            <person name="Naganuma T."/>
            <person name="Lang E."/>
        </authorList>
    </citation>
    <scope>NUCLEOTIDE SEQUENCE [LARGE SCALE GENOMIC DNA]</scope>
    <source>
        <strain evidence="18 19">MWH-Nonnen-W8red</strain>
    </source>
</reference>
<gene>
    <name evidence="18" type="ORF">AXG55_05245</name>
</gene>
<evidence type="ECO:0000313" key="18">
    <source>
        <dbReference type="EMBL" id="APJ03340.1"/>
    </source>
</evidence>
<comment type="similarity">
    <text evidence="7">Belongs to the CobU/CobP family.</text>
</comment>
<evidence type="ECO:0000256" key="16">
    <source>
        <dbReference type="ARBA" id="ARBA00029570"/>
    </source>
</evidence>
<organism evidence="18 19">
    <name type="scientific">Silvanigrella aquatica</name>
    <dbReference type="NCBI Taxonomy" id="1915309"/>
    <lineage>
        <taxon>Bacteria</taxon>
        <taxon>Pseudomonadati</taxon>
        <taxon>Bdellovibrionota</taxon>
        <taxon>Oligoflexia</taxon>
        <taxon>Silvanigrellales</taxon>
        <taxon>Silvanigrellaceae</taxon>
        <taxon>Silvanigrella</taxon>
    </lineage>
</organism>
<evidence type="ECO:0000256" key="14">
    <source>
        <dbReference type="ARBA" id="ARBA00022840"/>
    </source>
</evidence>
<comment type="catalytic activity">
    <reaction evidence="3">
        <text>adenosylcob(III)inamide + GTP = adenosylcob(III)inamide phosphate + GDP + H(+)</text>
        <dbReference type="Rhea" id="RHEA:15765"/>
        <dbReference type="ChEBI" id="CHEBI:2480"/>
        <dbReference type="ChEBI" id="CHEBI:15378"/>
        <dbReference type="ChEBI" id="CHEBI:37565"/>
        <dbReference type="ChEBI" id="CHEBI:58189"/>
        <dbReference type="ChEBI" id="CHEBI:58502"/>
        <dbReference type="EC" id="2.7.1.156"/>
    </reaction>
</comment>
<evidence type="ECO:0000256" key="12">
    <source>
        <dbReference type="ARBA" id="ARBA00022741"/>
    </source>
</evidence>
<evidence type="ECO:0000256" key="15">
    <source>
        <dbReference type="ARBA" id="ARBA00023134"/>
    </source>
</evidence>
<dbReference type="SUPFAM" id="SSF52540">
    <property type="entry name" value="P-loop containing nucleoside triphosphate hydrolases"/>
    <property type="match status" value="1"/>
</dbReference>
<dbReference type="EC" id="2.7.1.156" evidence="8"/>
<keyword evidence="11" id="KW-0808">Transferase</keyword>
<dbReference type="GO" id="GO:0043752">
    <property type="term" value="F:adenosylcobinamide kinase activity"/>
    <property type="evidence" value="ECO:0007669"/>
    <property type="project" value="UniProtKB-EC"/>
</dbReference>
<keyword evidence="12" id="KW-0547">Nucleotide-binding</keyword>
<dbReference type="Proteomes" id="UP000184731">
    <property type="component" value="Chromosome"/>
</dbReference>
<dbReference type="AlphaFoldDB" id="A0A1L4CZG9"/>
<dbReference type="PANTHER" id="PTHR34848">
    <property type="match status" value="1"/>
</dbReference>
<dbReference type="OrthoDB" id="9788370at2"/>